<dbReference type="EMBL" id="CP002431">
    <property type="protein sequence ID" value="ADU64113.1"/>
    <property type="molecule type" value="Genomic_DNA"/>
</dbReference>
<dbReference type="InterPro" id="IPR005911">
    <property type="entry name" value="YhcC-like"/>
</dbReference>
<comment type="cofactor">
    <cofactor evidence="1">
        <name>[4Fe-4S] cluster</name>
        <dbReference type="ChEBI" id="CHEBI:49883"/>
    </cofactor>
</comment>
<dbReference type="RefSeq" id="WP_013516014.1">
    <property type="nucleotide sequence ID" value="NC_014844.1"/>
</dbReference>
<name>E6VR29_PSEA9</name>
<dbReference type="Pfam" id="PF04055">
    <property type="entry name" value="Radical_SAM"/>
    <property type="match status" value="1"/>
</dbReference>
<dbReference type="KEGG" id="das:Daes_3121"/>
<dbReference type="Gene3D" id="3.30.750.200">
    <property type="match status" value="1"/>
</dbReference>
<dbReference type="PANTHER" id="PTHR11135:SF1">
    <property type="entry name" value="PROTEIN YHCC"/>
    <property type="match status" value="1"/>
</dbReference>
<dbReference type="NCBIfam" id="TIGR01212">
    <property type="entry name" value="TIGR01212 family radical SAM protein"/>
    <property type="match status" value="1"/>
</dbReference>
<dbReference type="PANTHER" id="PTHR11135">
    <property type="entry name" value="HISTONE ACETYLTRANSFERASE-RELATED"/>
    <property type="match status" value="1"/>
</dbReference>
<evidence type="ECO:0000256" key="5">
    <source>
        <dbReference type="ARBA" id="ARBA00023004"/>
    </source>
</evidence>
<keyword evidence="5" id="KW-0408">Iron</keyword>
<dbReference type="InterPro" id="IPR007197">
    <property type="entry name" value="rSAM"/>
</dbReference>
<keyword evidence="6" id="KW-0411">Iron-sulfur</keyword>
<protein>
    <recommendedName>
        <fullName evidence="7">Elp3/MiaA/NifB-like radical SAM core domain-containing protein</fullName>
    </recommendedName>
</protein>
<evidence type="ECO:0000256" key="2">
    <source>
        <dbReference type="ARBA" id="ARBA00022485"/>
    </source>
</evidence>
<evidence type="ECO:0000259" key="7">
    <source>
        <dbReference type="SMART" id="SM00729"/>
    </source>
</evidence>
<evidence type="ECO:0000313" key="9">
    <source>
        <dbReference type="Proteomes" id="UP000002191"/>
    </source>
</evidence>
<dbReference type="GO" id="GO:0046872">
    <property type="term" value="F:metal ion binding"/>
    <property type="evidence" value="ECO:0007669"/>
    <property type="project" value="UniProtKB-KW"/>
</dbReference>
<dbReference type="InterPro" id="IPR006638">
    <property type="entry name" value="Elp3/MiaA/NifB-like_rSAM"/>
</dbReference>
<accession>E6VR29</accession>
<dbReference type="Proteomes" id="UP000002191">
    <property type="component" value="Chromosome"/>
</dbReference>
<dbReference type="GO" id="GO:0051539">
    <property type="term" value="F:4 iron, 4 sulfur cluster binding"/>
    <property type="evidence" value="ECO:0007669"/>
    <property type="project" value="UniProtKB-KW"/>
</dbReference>
<dbReference type="SFLD" id="SFLDS00029">
    <property type="entry name" value="Radical_SAM"/>
    <property type="match status" value="2"/>
</dbReference>
<dbReference type="SMART" id="SM00729">
    <property type="entry name" value="Elp3"/>
    <property type="match status" value="1"/>
</dbReference>
<dbReference type="HOGENOM" id="CLU_060920_0_0_7"/>
<reference evidence="8 9" key="2">
    <citation type="journal article" date="2014" name="Genome Announc.">
        <title>Complete Genome Sequence of the Subsurface, Mesophilic Sulfate-Reducing Bacterium Desulfovibrio aespoeensis Aspo-2.</title>
        <authorList>
            <person name="Pedersen K."/>
            <person name="Bengtsson A."/>
            <person name="Edlund J."/>
            <person name="Rabe L."/>
            <person name="Hazen T."/>
            <person name="Chakraborty R."/>
            <person name="Goodwin L."/>
            <person name="Shapiro N."/>
        </authorList>
    </citation>
    <scope>NUCLEOTIDE SEQUENCE [LARGE SCALE GENOMIC DNA]</scope>
    <source>
        <strain evidence="9">ATCC 700646 / DSM 10631 / Aspo-2</strain>
    </source>
</reference>
<dbReference type="SUPFAM" id="SSF102114">
    <property type="entry name" value="Radical SAM enzymes"/>
    <property type="match status" value="1"/>
</dbReference>
<sequence length="327" mass="36017">MHRIYSLSAHLRQRYLGRVQKIPLDAGFSCPNRDGTISTSGCLFCNPAGSGSGMKDRGLDIPAQWRFWRDIHRKKHRLERFTAYLQSFSNTYGPIDKLARTLDQLAGLPGLTALSIGTRPDCLDPDKLDLLAARRDALGLTDITLEMGLQSASDTTLKHINRGHDARAFADAACAAHQRGITVVAHVIAGLPTPDGREDQSDLGSTIDFINDLPVRGIKFHNLYVARRTPLAQLHAQGGYTPLTLDEYLDHLSHALMRLSPTTVVHRLNGNPSSGELVAPDWAANMRALHNTVRNHLDARDIWQGKLNTAPTGPPAWFSPEYKGDTP</sequence>
<dbReference type="SFLD" id="SFLDG01086">
    <property type="entry name" value="elongater_protein-like"/>
    <property type="match status" value="1"/>
</dbReference>
<dbReference type="InterPro" id="IPR039661">
    <property type="entry name" value="ELP3"/>
</dbReference>
<dbReference type="SFLD" id="SFLDG01091">
    <property type="entry name" value="uncharacterized_CHP01210-like"/>
    <property type="match status" value="1"/>
</dbReference>
<evidence type="ECO:0000256" key="1">
    <source>
        <dbReference type="ARBA" id="ARBA00001966"/>
    </source>
</evidence>
<dbReference type="STRING" id="643562.Daes_3121"/>
<proteinExistence type="predicted"/>
<organism evidence="8 9">
    <name type="scientific">Pseudodesulfovibrio aespoeensis (strain ATCC 700646 / DSM 10631 / Aspo-2)</name>
    <name type="common">Desulfovibrio aespoeensis</name>
    <dbReference type="NCBI Taxonomy" id="643562"/>
    <lineage>
        <taxon>Bacteria</taxon>
        <taxon>Pseudomonadati</taxon>
        <taxon>Thermodesulfobacteriota</taxon>
        <taxon>Desulfovibrionia</taxon>
        <taxon>Desulfovibrionales</taxon>
        <taxon>Desulfovibrionaceae</taxon>
    </lineage>
</organism>
<reference evidence="9" key="1">
    <citation type="submission" date="2010-12" db="EMBL/GenBank/DDBJ databases">
        <title>Complete sequence of Desulfovibrio aespoeensis Aspo-2.</title>
        <authorList>
            <consortium name="US DOE Joint Genome Institute"/>
            <person name="Lucas S."/>
            <person name="Copeland A."/>
            <person name="Lapidus A."/>
            <person name="Cheng J.-F."/>
            <person name="Goodwin L."/>
            <person name="Pitluck S."/>
            <person name="Chertkov O."/>
            <person name="Misra M."/>
            <person name="Detter J.C."/>
            <person name="Han C."/>
            <person name="Tapia R."/>
            <person name="Land M."/>
            <person name="Hauser L."/>
            <person name="Kyrpides N."/>
            <person name="Ivanova N."/>
            <person name="Ovchinnikova G."/>
            <person name="Pedersen K."/>
            <person name="Jagevall S."/>
            <person name="Hazen T."/>
            <person name="Woyke T."/>
        </authorList>
    </citation>
    <scope>NUCLEOTIDE SEQUENCE [LARGE SCALE GENOMIC DNA]</scope>
    <source>
        <strain evidence="9">ATCC 700646 / DSM 10631 / Aspo-2</strain>
    </source>
</reference>
<feature type="domain" description="Elp3/MiaA/NifB-like radical SAM core" evidence="7">
    <location>
        <begin position="20"/>
        <end position="254"/>
    </location>
</feature>
<gene>
    <name evidence="8" type="ordered locus">Daes_3121</name>
</gene>
<keyword evidence="9" id="KW-1185">Reference proteome</keyword>
<evidence type="ECO:0000256" key="6">
    <source>
        <dbReference type="ARBA" id="ARBA00023014"/>
    </source>
</evidence>
<evidence type="ECO:0000256" key="4">
    <source>
        <dbReference type="ARBA" id="ARBA00022723"/>
    </source>
</evidence>
<keyword evidence="4" id="KW-0479">Metal-binding</keyword>
<keyword evidence="3" id="KW-0949">S-adenosyl-L-methionine</keyword>
<dbReference type="Pfam" id="PF16199">
    <property type="entry name" value="Radical_SAM_C"/>
    <property type="match status" value="1"/>
</dbReference>
<dbReference type="InterPro" id="IPR058240">
    <property type="entry name" value="rSAM_sf"/>
</dbReference>
<dbReference type="eggNOG" id="COG1242">
    <property type="taxonomic scope" value="Bacteria"/>
</dbReference>
<keyword evidence="2" id="KW-0004">4Fe-4S</keyword>
<dbReference type="GO" id="GO:0003824">
    <property type="term" value="F:catalytic activity"/>
    <property type="evidence" value="ECO:0007669"/>
    <property type="project" value="InterPro"/>
</dbReference>
<evidence type="ECO:0000256" key="3">
    <source>
        <dbReference type="ARBA" id="ARBA00022691"/>
    </source>
</evidence>
<evidence type="ECO:0000313" key="8">
    <source>
        <dbReference type="EMBL" id="ADU64113.1"/>
    </source>
</evidence>
<dbReference type="AlphaFoldDB" id="E6VR29"/>
<dbReference type="InterPro" id="IPR032432">
    <property type="entry name" value="Radical_SAM_C"/>
</dbReference>
<dbReference type="OrthoDB" id="9801689at2"/>